<dbReference type="EMBL" id="PFKY01000027">
    <property type="protein sequence ID" value="PIY59097.1"/>
    <property type="molecule type" value="Genomic_DNA"/>
</dbReference>
<dbReference type="PANTHER" id="PTHR43707">
    <property type="entry name" value="HISTIDYL-TRNA SYNTHETASE"/>
    <property type="match status" value="1"/>
</dbReference>
<keyword evidence="2 5" id="KW-0547">Nucleotide-binding</keyword>
<keyword evidence="5 8" id="KW-0436">Ligase</keyword>
<feature type="binding site" evidence="6">
    <location>
        <position position="148"/>
    </location>
    <ligand>
        <name>L-histidine</name>
        <dbReference type="ChEBI" id="CHEBI:57595"/>
    </ligand>
</feature>
<dbReference type="CDD" id="cd00773">
    <property type="entry name" value="HisRS-like_core"/>
    <property type="match status" value="1"/>
</dbReference>
<dbReference type="Gene3D" id="3.30.930.10">
    <property type="entry name" value="Bira Bifunctional Protein, Domain 2"/>
    <property type="match status" value="1"/>
</dbReference>
<dbReference type="NCBIfam" id="TIGR00442">
    <property type="entry name" value="hisS"/>
    <property type="match status" value="1"/>
</dbReference>
<feature type="binding site" evidence="6">
    <location>
        <position position="130"/>
    </location>
    <ligand>
        <name>L-histidine</name>
        <dbReference type="ChEBI" id="CHEBI:57595"/>
    </ligand>
</feature>
<evidence type="ECO:0000259" key="7">
    <source>
        <dbReference type="PROSITE" id="PS50862"/>
    </source>
</evidence>
<keyword evidence="5" id="KW-0648">Protein biosynthesis</keyword>
<comment type="subcellular location">
    <subcellularLocation>
        <location evidence="5">Cytoplasm</location>
    </subcellularLocation>
</comment>
<feature type="binding site" evidence="6">
    <location>
        <begin position="280"/>
        <end position="281"/>
    </location>
    <ligand>
        <name>L-histidine</name>
        <dbReference type="ChEBI" id="CHEBI:57595"/>
    </ligand>
</feature>
<feature type="domain" description="Aminoacyl-transfer RNA synthetases class-II family profile" evidence="7">
    <location>
        <begin position="41"/>
        <end position="356"/>
    </location>
</feature>
<evidence type="ECO:0000313" key="8">
    <source>
        <dbReference type="EMBL" id="PIY59097.1"/>
    </source>
</evidence>
<dbReference type="InterPro" id="IPR015807">
    <property type="entry name" value="His-tRNA-ligase"/>
</dbReference>
<dbReference type="GO" id="GO:0005524">
    <property type="term" value="F:ATP binding"/>
    <property type="evidence" value="ECO:0007669"/>
    <property type="project" value="UniProtKB-UniRule"/>
</dbReference>
<dbReference type="AlphaFoldDB" id="A0A2M7Q6M2"/>
<evidence type="ECO:0000313" key="9">
    <source>
        <dbReference type="Proteomes" id="UP000228730"/>
    </source>
</evidence>
<dbReference type="GO" id="GO:0006427">
    <property type="term" value="P:histidyl-tRNA aminoacylation"/>
    <property type="evidence" value="ECO:0007669"/>
    <property type="project" value="UniProtKB-UniRule"/>
</dbReference>
<dbReference type="Pfam" id="PF03129">
    <property type="entry name" value="HGTP_anticodon"/>
    <property type="match status" value="1"/>
</dbReference>
<evidence type="ECO:0000256" key="2">
    <source>
        <dbReference type="ARBA" id="ARBA00022741"/>
    </source>
</evidence>
<evidence type="ECO:0000256" key="3">
    <source>
        <dbReference type="ARBA" id="ARBA00023146"/>
    </source>
</evidence>
<dbReference type="InterPro" id="IPR004154">
    <property type="entry name" value="Anticodon-bd"/>
</dbReference>
<protein>
    <recommendedName>
        <fullName evidence="5">Histidine--tRNA ligase</fullName>
        <ecNumber evidence="5">6.1.1.21</ecNumber>
    </recommendedName>
    <alternativeName>
        <fullName evidence="5">Histidyl-tRNA synthetase</fullName>
        <shortName evidence="5">HisRS</shortName>
    </alternativeName>
</protein>
<gene>
    <name evidence="5" type="primary">hisS</name>
    <name evidence="8" type="ORF">COY97_00705</name>
</gene>
<keyword evidence="5" id="KW-0963">Cytoplasm</keyword>
<organism evidence="8 9">
    <name type="scientific">Candidatus Wolfebacteria bacterium CG_4_10_14_0_8_um_filter_39_64</name>
    <dbReference type="NCBI Taxonomy" id="1975063"/>
    <lineage>
        <taxon>Bacteria</taxon>
        <taxon>Candidatus Wolfeibacteriota</taxon>
    </lineage>
</organism>
<dbReference type="InterPro" id="IPR041715">
    <property type="entry name" value="HisRS-like_core"/>
</dbReference>
<dbReference type="InterPro" id="IPR036621">
    <property type="entry name" value="Anticodon-bd_dom_sf"/>
</dbReference>
<dbReference type="SUPFAM" id="SSF55681">
    <property type="entry name" value="Class II aaRS and biotin synthetases"/>
    <property type="match status" value="1"/>
</dbReference>
<reference evidence="9" key="1">
    <citation type="submission" date="2017-09" db="EMBL/GenBank/DDBJ databases">
        <title>Depth-based differentiation of microbial function through sediment-hosted aquifers and enrichment of novel symbionts in the deep terrestrial subsurface.</title>
        <authorList>
            <person name="Probst A.J."/>
            <person name="Ladd B."/>
            <person name="Jarett J.K."/>
            <person name="Geller-Mcgrath D.E."/>
            <person name="Sieber C.M.K."/>
            <person name="Emerson J.B."/>
            <person name="Anantharaman K."/>
            <person name="Thomas B.C."/>
            <person name="Malmstrom R."/>
            <person name="Stieglmeier M."/>
            <person name="Klingl A."/>
            <person name="Woyke T."/>
            <person name="Ryan C.M."/>
            <person name="Banfield J.F."/>
        </authorList>
    </citation>
    <scope>NUCLEOTIDE SEQUENCE [LARGE SCALE GENOMIC DNA]</scope>
</reference>
<dbReference type="Pfam" id="PF13393">
    <property type="entry name" value="tRNA-synt_His"/>
    <property type="match status" value="1"/>
</dbReference>
<dbReference type="InterPro" id="IPR004516">
    <property type="entry name" value="HisRS/HisZ"/>
</dbReference>
<dbReference type="EC" id="6.1.1.21" evidence="5"/>
<dbReference type="HAMAP" id="MF_00127">
    <property type="entry name" value="His_tRNA_synth"/>
    <property type="match status" value="1"/>
</dbReference>
<comment type="catalytic activity">
    <reaction evidence="4 5">
        <text>tRNA(His) + L-histidine + ATP = L-histidyl-tRNA(His) + AMP + diphosphate + H(+)</text>
        <dbReference type="Rhea" id="RHEA:17313"/>
        <dbReference type="Rhea" id="RHEA-COMP:9665"/>
        <dbReference type="Rhea" id="RHEA-COMP:9689"/>
        <dbReference type="ChEBI" id="CHEBI:15378"/>
        <dbReference type="ChEBI" id="CHEBI:30616"/>
        <dbReference type="ChEBI" id="CHEBI:33019"/>
        <dbReference type="ChEBI" id="CHEBI:57595"/>
        <dbReference type="ChEBI" id="CHEBI:78442"/>
        <dbReference type="ChEBI" id="CHEBI:78527"/>
        <dbReference type="ChEBI" id="CHEBI:456215"/>
        <dbReference type="EC" id="6.1.1.21"/>
    </reaction>
</comment>
<dbReference type="PANTHER" id="PTHR43707:SF1">
    <property type="entry name" value="HISTIDINE--TRNA LIGASE, MITOCHONDRIAL-RELATED"/>
    <property type="match status" value="1"/>
</dbReference>
<accession>A0A2M7Q6M2</accession>
<comment type="similarity">
    <text evidence="1 5">Belongs to the class-II aminoacyl-tRNA synthetase family.</text>
</comment>
<dbReference type="PIRSF" id="PIRSF001549">
    <property type="entry name" value="His-tRNA_synth"/>
    <property type="match status" value="1"/>
</dbReference>
<dbReference type="Gene3D" id="3.40.50.800">
    <property type="entry name" value="Anticodon-binding domain"/>
    <property type="match status" value="1"/>
</dbReference>
<dbReference type="InterPro" id="IPR045864">
    <property type="entry name" value="aa-tRNA-synth_II/BPL/LPL"/>
</dbReference>
<comment type="caution">
    <text evidence="8">The sequence shown here is derived from an EMBL/GenBank/DDBJ whole genome shotgun (WGS) entry which is preliminary data.</text>
</comment>
<dbReference type="Proteomes" id="UP000228730">
    <property type="component" value="Unassembled WGS sequence"/>
</dbReference>
<keyword evidence="3 5" id="KW-0030">Aminoacyl-tRNA synthetase</keyword>
<dbReference type="PROSITE" id="PS50862">
    <property type="entry name" value="AA_TRNA_LIGASE_II"/>
    <property type="match status" value="1"/>
</dbReference>
<evidence type="ECO:0000256" key="1">
    <source>
        <dbReference type="ARBA" id="ARBA00008226"/>
    </source>
</evidence>
<comment type="subunit">
    <text evidence="5">Homodimer.</text>
</comment>
<evidence type="ECO:0000256" key="6">
    <source>
        <dbReference type="PIRSR" id="PIRSR001549-1"/>
    </source>
</evidence>
<dbReference type="GO" id="GO:0004821">
    <property type="term" value="F:histidine-tRNA ligase activity"/>
    <property type="evidence" value="ECO:0007669"/>
    <property type="project" value="UniProtKB-UniRule"/>
</dbReference>
<evidence type="ECO:0000256" key="4">
    <source>
        <dbReference type="ARBA" id="ARBA00047639"/>
    </source>
</evidence>
<evidence type="ECO:0000256" key="5">
    <source>
        <dbReference type="HAMAP-Rule" id="MF_00127"/>
    </source>
</evidence>
<feature type="binding site" evidence="6">
    <location>
        <begin position="99"/>
        <end position="101"/>
    </location>
    <ligand>
        <name>L-histidine</name>
        <dbReference type="ChEBI" id="CHEBI:57595"/>
    </ligand>
</feature>
<feature type="binding site" evidence="6">
    <location>
        <position position="276"/>
    </location>
    <ligand>
        <name>L-histidine</name>
        <dbReference type="ChEBI" id="CHEBI:57595"/>
    </ligand>
</feature>
<dbReference type="SUPFAM" id="SSF52954">
    <property type="entry name" value="Class II aaRS ABD-related"/>
    <property type="match status" value="1"/>
</dbReference>
<sequence length="439" mass="50263">MPKSSKQKKSIKTEKKVKMLFQGSKGMHDILPSEQPWWDKLRKVSQEVANFYNFSRIDTPILEPVEIFERGTGMTTDIVEKEMFTLRTKGGDRLALRPENTPGIVRAYLEHGLSHLPQPLKLYYFGPFFRYQQPQFGRYRQFNQIGFEILGGEDDPIYDAQIILISFRLIEELKIKNPVVQLNSLGCKNCRSIYRRKLQDYYRKLPAKICKDCRRRLLVNPLRLLDCKNENCEKAKAGAPTMLDYLCPACRNYFREVLEYLDELNLPYNLNSYLVRGLDYYNRTVFEIFSEGQSIALAGGGRYDYLGEMLGARKSSLSAIGCALGAEAIIEVMKAQGIPGLAKTKAKIFLIQIGKPAKKRSVSLIEKFYRVGIKVVEALGKESLKSQLKIADKEGVEMALILGQREVFEESIIIRDMKSGAQETVPLSKVVEEVKRRLR</sequence>
<feature type="binding site" evidence="6">
    <location>
        <position position="144"/>
    </location>
    <ligand>
        <name>L-histidine</name>
        <dbReference type="ChEBI" id="CHEBI:57595"/>
    </ligand>
</feature>
<dbReference type="GO" id="GO:0005737">
    <property type="term" value="C:cytoplasm"/>
    <property type="evidence" value="ECO:0007669"/>
    <property type="project" value="UniProtKB-SubCell"/>
</dbReference>
<name>A0A2M7Q6M2_9BACT</name>
<keyword evidence="5" id="KW-0067">ATP-binding</keyword>
<dbReference type="InterPro" id="IPR006195">
    <property type="entry name" value="aa-tRNA-synth_II"/>
</dbReference>
<proteinExistence type="inferred from homology"/>